<dbReference type="Proteomes" id="UP001219518">
    <property type="component" value="Unassembled WGS sequence"/>
</dbReference>
<name>A0AAE1HI39_9NEOP</name>
<reference evidence="3" key="1">
    <citation type="submission" date="2021-07" db="EMBL/GenBank/DDBJ databases">
        <authorList>
            <person name="Catto M.A."/>
            <person name="Jacobson A."/>
            <person name="Kennedy G."/>
            <person name="Labadie P."/>
            <person name="Hunt B.G."/>
            <person name="Srinivasan R."/>
        </authorList>
    </citation>
    <scope>NUCLEOTIDE SEQUENCE</scope>
    <source>
        <strain evidence="3">PL_HMW_Pooled</strain>
        <tissue evidence="3">Head</tissue>
    </source>
</reference>
<reference evidence="3" key="2">
    <citation type="journal article" date="2023" name="BMC Genomics">
        <title>Pest status, molecular evolution, and epigenetic factors derived from the genome assembly of Frankliniella fusca, a thysanopteran phytovirus vector.</title>
        <authorList>
            <person name="Catto M.A."/>
            <person name="Labadie P.E."/>
            <person name="Jacobson A.L."/>
            <person name="Kennedy G.G."/>
            <person name="Srinivasan R."/>
            <person name="Hunt B.G."/>
        </authorList>
    </citation>
    <scope>NUCLEOTIDE SEQUENCE</scope>
    <source>
        <strain evidence="3">PL_HMW_Pooled</strain>
    </source>
</reference>
<dbReference type="AlphaFoldDB" id="A0AAE1HI39"/>
<dbReference type="EMBL" id="JAHWGI010001053">
    <property type="protein sequence ID" value="KAK3921775.1"/>
    <property type="molecule type" value="Genomic_DNA"/>
</dbReference>
<dbReference type="GO" id="GO:0005975">
    <property type="term" value="P:carbohydrate metabolic process"/>
    <property type="evidence" value="ECO:0007669"/>
    <property type="project" value="InterPro"/>
</dbReference>
<evidence type="ECO:0000313" key="3">
    <source>
        <dbReference type="EMBL" id="KAK3921775.1"/>
    </source>
</evidence>
<dbReference type="PRINTS" id="PR00131">
    <property type="entry name" value="GLHYDRLASE1"/>
</dbReference>
<evidence type="ECO:0000313" key="4">
    <source>
        <dbReference type="Proteomes" id="UP001219518"/>
    </source>
</evidence>
<dbReference type="Gene3D" id="3.20.20.80">
    <property type="entry name" value="Glycosidases"/>
    <property type="match status" value="1"/>
</dbReference>
<sequence length="524" mass="58410">MVRLVLVLAFSCCVGSSFSASVRASEGIQLPKGLLIGAGVSALQSEGAWDVDGKAESNIDYLLHLDKLSSLGVLDPHSHDIAADSYHRYKEDVQMAARLKLKVFRFSFSWPRILPSCNASEPNPLGVQHYHNLINEILFYNMTPLATLYHFDHPQSLETFNGWWGFEMVDKFAEYATFVINEYGSKVKMWTTVNEPNVLCTFFRLLYKTAGVKKIEDMDHLVCQRHALLAHARAYRALEQSNHTGQMGLSLALIPAVPASTSAEDVYAANILNEMFAGILYHPVVYGDYSEVAKETAGGVLPPFTEEEKVLLKGTSDFLGFNVYNGLKASWQNPKTSNVSSTSVPMGPTLELLPFVRAEFPELTGADTKKTVDFYEKAKPDVMREALVWVSRNYRKPIVVSENGFGDVLGHGKNDQARAAYHSEFLQELIKTMEAFDIEVLSYCAWSLVDAWEFTSEFRRPFGLVHIDRSNGTLDRSLKDSAWFWITMGETGVVPTVSVSSSSIVAPFRPLVIVVLMILCKVSV</sequence>
<dbReference type="InterPro" id="IPR017853">
    <property type="entry name" value="GH"/>
</dbReference>
<keyword evidence="2" id="KW-0732">Signal</keyword>
<gene>
    <name evidence="3" type="ORF">KUF71_010951</name>
</gene>
<comment type="caution">
    <text evidence="3">The sequence shown here is derived from an EMBL/GenBank/DDBJ whole genome shotgun (WGS) entry which is preliminary data.</text>
</comment>
<dbReference type="PANTHER" id="PTHR10353">
    <property type="entry name" value="GLYCOSYL HYDROLASE"/>
    <property type="match status" value="1"/>
</dbReference>
<dbReference type="Pfam" id="PF00232">
    <property type="entry name" value="Glyco_hydro_1"/>
    <property type="match status" value="1"/>
</dbReference>
<dbReference type="GO" id="GO:0008422">
    <property type="term" value="F:beta-glucosidase activity"/>
    <property type="evidence" value="ECO:0007669"/>
    <property type="project" value="TreeGrafter"/>
</dbReference>
<organism evidence="3 4">
    <name type="scientific">Frankliniella fusca</name>
    <dbReference type="NCBI Taxonomy" id="407009"/>
    <lineage>
        <taxon>Eukaryota</taxon>
        <taxon>Metazoa</taxon>
        <taxon>Ecdysozoa</taxon>
        <taxon>Arthropoda</taxon>
        <taxon>Hexapoda</taxon>
        <taxon>Insecta</taxon>
        <taxon>Pterygota</taxon>
        <taxon>Neoptera</taxon>
        <taxon>Paraneoptera</taxon>
        <taxon>Thysanoptera</taxon>
        <taxon>Terebrantia</taxon>
        <taxon>Thripoidea</taxon>
        <taxon>Thripidae</taxon>
        <taxon>Frankliniella</taxon>
    </lineage>
</organism>
<evidence type="ECO:0000256" key="2">
    <source>
        <dbReference type="SAM" id="SignalP"/>
    </source>
</evidence>
<feature type="signal peptide" evidence="2">
    <location>
        <begin position="1"/>
        <end position="19"/>
    </location>
</feature>
<dbReference type="PANTHER" id="PTHR10353:SF53">
    <property type="entry name" value="BETA-1,4-GLUCOSIDASE (EUROFUNG)"/>
    <property type="match status" value="1"/>
</dbReference>
<dbReference type="InterPro" id="IPR001360">
    <property type="entry name" value="Glyco_hydro_1"/>
</dbReference>
<comment type="similarity">
    <text evidence="1">Belongs to the glycosyl hydrolase 1 family.</text>
</comment>
<dbReference type="SUPFAM" id="SSF51445">
    <property type="entry name" value="(Trans)glycosidases"/>
    <property type="match status" value="1"/>
</dbReference>
<evidence type="ECO:0000256" key="1">
    <source>
        <dbReference type="RuleBase" id="RU003690"/>
    </source>
</evidence>
<accession>A0AAE1HI39</accession>
<protein>
    <submittedName>
        <fullName evidence="3">Cyanidin 3-O-glucoside 7-O-glucosyltransferase (Acyl-glucose)</fullName>
    </submittedName>
</protein>
<keyword evidence="4" id="KW-1185">Reference proteome</keyword>
<feature type="chain" id="PRO_5042101734" evidence="2">
    <location>
        <begin position="20"/>
        <end position="524"/>
    </location>
</feature>
<proteinExistence type="inferred from homology"/>